<dbReference type="OMA" id="GHEVHAN"/>
<feature type="domain" description="Ubiquitin-like" evidence="2">
    <location>
        <begin position="2"/>
        <end position="83"/>
    </location>
</feature>
<protein>
    <recommendedName>
        <fullName evidence="2">Ubiquitin-like domain-containing protein</fullName>
    </recommendedName>
</protein>
<keyword evidence="1" id="KW-0812">Transmembrane</keyword>
<dbReference type="Pfam" id="PF10260">
    <property type="entry name" value="SAYSvFN"/>
    <property type="match status" value="1"/>
</dbReference>
<dbReference type="Gene3D" id="3.10.20.90">
    <property type="entry name" value="Phosphatidylinositol 3-kinase Catalytic Subunit, Chain A, domain 1"/>
    <property type="match status" value="1"/>
</dbReference>
<dbReference type="OrthoDB" id="71310at2759"/>
<dbReference type="AlphaFoldDB" id="A0A388K861"/>
<dbReference type="SUPFAM" id="SSF54236">
    <property type="entry name" value="Ubiquitin-like"/>
    <property type="match status" value="1"/>
</dbReference>
<accession>A0A388K861</accession>
<keyword evidence="4" id="KW-1185">Reference proteome</keyword>
<dbReference type="PROSITE" id="PS50053">
    <property type="entry name" value="UBIQUITIN_2"/>
    <property type="match status" value="1"/>
</dbReference>
<dbReference type="InterPro" id="IPR000626">
    <property type="entry name" value="Ubiquitin-like_dom"/>
</dbReference>
<evidence type="ECO:0000313" key="3">
    <source>
        <dbReference type="EMBL" id="GBG66255.1"/>
    </source>
</evidence>
<reference evidence="3 4" key="1">
    <citation type="journal article" date="2018" name="Cell">
        <title>The Chara Genome: Secondary Complexity and Implications for Plant Terrestrialization.</title>
        <authorList>
            <person name="Nishiyama T."/>
            <person name="Sakayama H."/>
            <person name="Vries J.D."/>
            <person name="Buschmann H."/>
            <person name="Saint-Marcoux D."/>
            <person name="Ullrich K.K."/>
            <person name="Haas F.B."/>
            <person name="Vanderstraeten L."/>
            <person name="Becker D."/>
            <person name="Lang D."/>
            <person name="Vosolsobe S."/>
            <person name="Rombauts S."/>
            <person name="Wilhelmsson P.K.I."/>
            <person name="Janitza P."/>
            <person name="Kern R."/>
            <person name="Heyl A."/>
            <person name="Rumpler F."/>
            <person name="Villalobos L.I.A.C."/>
            <person name="Clay J.M."/>
            <person name="Skokan R."/>
            <person name="Toyoda A."/>
            <person name="Suzuki Y."/>
            <person name="Kagoshima H."/>
            <person name="Schijlen E."/>
            <person name="Tajeshwar N."/>
            <person name="Catarino B."/>
            <person name="Hetherington A.J."/>
            <person name="Saltykova A."/>
            <person name="Bonnot C."/>
            <person name="Breuninger H."/>
            <person name="Symeonidi A."/>
            <person name="Radhakrishnan G.V."/>
            <person name="Van Nieuwerburgh F."/>
            <person name="Deforce D."/>
            <person name="Chang C."/>
            <person name="Karol K.G."/>
            <person name="Hedrich R."/>
            <person name="Ulvskov P."/>
            <person name="Glockner G."/>
            <person name="Delwiche C.F."/>
            <person name="Petrasek J."/>
            <person name="Van de Peer Y."/>
            <person name="Friml J."/>
            <person name="Beilby M."/>
            <person name="Dolan L."/>
            <person name="Kohara Y."/>
            <person name="Sugano S."/>
            <person name="Fujiyama A."/>
            <person name="Delaux P.-M."/>
            <person name="Quint M."/>
            <person name="TheiBen G."/>
            <person name="Hagemann M."/>
            <person name="Harholt J."/>
            <person name="Dunand C."/>
            <person name="Zachgo S."/>
            <person name="Langdale J."/>
            <person name="Maumus F."/>
            <person name="Straeten D.V.D."/>
            <person name="Gould S.B."/>
            <person name="Rensing S.A."/>
        </authorList>
    </citation>
    <scope>NUCLEOTIDE SEQUENCE [LARGE SCALE GENOMIC DNA]</scope>
    <source>
        <strain evidence="3 4">S276</strain>
    </source>
</reference>
<feature type="transmembrane region" description="Helical" evidence="1">
    <location>
        <begin position="136"/>
        <end position="156"/>
    </location>
</feature>
<feature type="transmembrane region" description="Helical" evidence="1">
    <location>
        <begin position="168"/>
        <end position="185"/>
    </location>
</feature>
<dbReference type="Proteomes" id="UP000265515">
    <property type="component" value="Unassembled WGS sequence"/>
</dbReference>
<evidence type="ECO:0000256" key="1">
    <source>
        <dbReference type="SAM" id="Phobius"/>
    </source>
</evidence>
<comment type="caution">
    <text evidence="3">The sequence shown here is derived from an EMBL/GenBank/DDBJ whole genome shotgun (WGS) entry which is preliminary data.</text>
</comment>
<dbReference type="EMBL" id="BFEA01000071">
    <property type="protein sequence ID" value="GBG66255.1"/>
    <property type="molecule type" value="Genomic_DNA"/>
</dbReference>
<dbReference type="PANTHER" id="PTHR13527:SF0">
    <property type="entry name" value="SAYSVFN DOMAIN-CONTAINING PROTEIN 1"/>
    <property type="match status" value="1"/>
</dbReference>
<dbReference type="PANTHER" id="PTHR13527">
    <property type="entry name" value="SAYSVFN DOMAIN-CONTAINING PROTEIN 1"/>
    <property type="match status" value="1"/>
</dbReference>
<sequence>MIRITVKTVAGIRRRALDVAPDILVWDLRRLIAETTGLPGDRLSLVVGGRALPTTNSDGSPNLQPANLKDGDTLIAMAVPRAPPKEITALRTGIAGAGDHDDDEDEDMKFNPHGISPPWKRKLAIFLKDKLRLPDLLLIVIFSIKLHTWVLIIAWLCLSPVAAKWDLGPIYVLGTAFALLLTNLGRRQSGELRLLCVIWRIGISSVKISGICQDF</sequence>
<organism evidence="3 4">
    <name type="scientific">Chara braunii</name>
    <name type="common">Braun's stonewort</name>
    <dbReference type="NCBI Taxonomy" id="69332"/>
    <lineage>
        <taxon>Eukaryota</taxon>
        <taxon>Viridiplantae</taxon>
        <taxon>Streptophyta</taxon>
        <taxon>Charophyceae</taxon>
        <taxon>Charales</taxon>
        <taxon>Characeae</taxon>
        <taxon>Chara</taxon>
    </lineage>
</organism>
<evidence type="ECO:0000259" key="2">
    <source>
        <dbReference type="PROSITE" id="PS50053"/>
    </source>
</evidence>
<dbReference type="Gramene" id="GBG66255">
    <property type="protein sequence ID" value="GBG66255"/>
    <property type="gene ID" value="CBR_g57857"/>
</dbReference>
<evidence type="ECO:0000313" key="4">
    <source>
        <dbReference type="Proteomes" id="UP000265515"/>
    </source>
</evidence>
<name>A0A388K861_CHABU</name>
<dbReference type="InterPro" id="IPR019387">
    <property type="entry name" value="SAYSvFN_dom"/>
</dbReference>
<gene>
    <name evidence="3" type="ORF">CBR_g57857</name>
</gene>
<keyword evidence="1" id="KW-1133">Transmembrane helix</keyword>
<proteinExistence type="predicted"/>
<keyword evidence="1" id="KW-0472">Membrane</keyword>
<dbReference type="InterPro" id="IPR039159">
    <property type="entry name" value="SAYSD1"/>
</dbReference>
<dbReference type="InterPro" id="IPR029071">
    <property type="entry name" value="Ubiquitin-like_domsf"/>
</dbReference>